<evidence type="ECO:0000256" key="2">
    <source>
        <dbReference type="ARBA" id="ARBA00022670"/>
    </source>
</evidence>
<name>A0A167VQG6_9EURO</name>
<sequence length="1387" mass="152456">MPVSVRVASNSSETALAQEEAGDRATKATSTPQTPPKGPRLAEESEEMMEIPAECSENPDLRMPFDSEVRHNENEITLEIQAAGQDCPHRTVRLSTKGKSTFYDHFDKFKQFYKVDFAEEVPSPKTTSDHFKYIYQSVGDAAPFKCKACTENGLFTTCVVYPFYSTKTVGRACVNCFIRRRAASCEHNPDRVDPQALDQSSRQSEAANQEIPMAYSVKAMTPAPTTISVEQIRALHALGLIIAPAGSIPHSDAPKSQRQADEKCQKAVGLIHQHLAEYQEHRRGEAPLLQVIDAPMQAAAAPAADKTSPTSPPKSAHKKKKKLYKTTSELGKRRRPEIAFSQPSKKLKGSTIESNVHGSSEFTTQQLPETSKTAASMPKSVTASLPSPVGSNPLSATVSTTTASLPSSRSPGASPKNKKEKKHRKSKKDKKRPQEQKEVKEKKHHKHHKRHSSRASPADTGDVSKQASHPDDSVSVLHKTKELTSPRLSAVNEPAVAGKTTISSKTIDTNTSKAQDSGRLPKPAKSFIKRSGDHSDAAGTPVPEPVTPVQTLTKLVPKSRPSTNLKEPAPRPRYEHHNSSPLRPVTSEADEAMMQRQEDSAAPPASHIVKDTAKGDETLAVDRTILVSNQAHPVPTTGVESVSLAHDPAPAITACLPSACDQSQGVAAVSDDSDDESDTSADSALKSFLPPWLQTPLTGQSQPILRRSQPIPWSAPIEDHLSPVPANGIIIAYRKGSLLPPAPHTLSGEPPLGSLDDSIYAQCEHELEERSAWSFPVSRSSKQYFAMAHQEHQILQGSDWYDDIIMSCYFHLLHSAHSPRPQRLFGWIDSVLVNDILRRRLDEHAFPAEWTSCVKELKQARFIVFPTNLHQHWVLLAFDKQTRSFIIGDSSVSFRTFHFARKLVDPILLFFRQHHIIPVTDGTDTWEYLGNPLPLQQNCHDCGPFVCAGAKLIWETGDISRKLSFSQKDVTTFRKQMLAELVIGKAVAFNPSIGIMSTAIAHERENLSRLLSNSPSKSRASQSVPPLEQAVSDPLQALPVLGALPVNRQLEFKSSSSLPSTPLPTRNRIEPVTSSPLKVVTNIPASLPASTGSLLSPSKAKENASPNTTRKVPSLHQPTTPQESSLTAESISLPCISPVPSNLLDSEMIDELDTLSGDHAEPLVRLFDDEDQGMKDNDSVVIKPSCDEVADDHCTVMSNKDDTDSICEIAKSQWTAVNAHTTKAELSPPFREVRWGIDPHSPTSKKHPFFKPATIKVPTKDTRPIDPNPEGLTPEERYAYENITPEEGRSMMTIPIHKFPMPELPHTSSSSVDADKPIKQEPPADDNVLRTVPAVDDNYVVYQPKPRKAPKPPRRISSAWIVGVSKNWGRRKKAGPYEGVYRKQRKR</sequence>
<evidence type="ECO:0000256" key="4">
    <source>
        <dbReference type="ARBA" id="ARBA00022807"/>
    </source>
</evidence>
<feature type="compositionally biased region" description="Low complexity" evidence="5">
    <location>
        <begin position="393"/>
        <end position="408"/>
    </location>
</feature>
<accession>A0A167VQG6</accession>
<dbReference type="InterPro" id="IPR038765">
    <property type="entry name" value="Papain-like_cys_pep_sf"/>
</dbReference>
<evidence type="ECO:0000256" key="3">
    <source>
        <dbReference type="ARBA" id="ARBA00022801"/>
    </source>
</evidence>
<evidence type="ECO:0000256" key="1">
    <source>
        <dbReference type="ARBA" id="ARBA00005234"/>
    </source>
</evidence>
<dbReference type="GO" id="GO:0000338">
    <property type="term" value="P:protein deneddylation"/>
    <property type="evidence" value="ECO:0007669"/>
    <property type="project" value="TreeGrafter"/>
</dbReference>
<dbReference type="Pfam" id="PF12511">
    <property type="entry name" value="DUF3716"/>
    <property type="match status" value="1"/>
</dbReference>
<feature type="compositionally biased region" description="Polar residues" evidence="5">
    <location>
        <begin position="500"/>
        <end position="515"/>
    </location>
</feature>
<dbReference type="GO" id="GO:0019784">
    <property type="term" value="F:deNEDDylase activity"/>
    <property type="evidence" value="ECO:0007669"/>
    <property type="project" value="InterPro"/>
</dbReference>
<evidence type="ECO:0000313" key="8">
    <source>
        <dbReference type="Proteomes" id="UP000242877"/>
    </source>
</evidence>
<feature type="region of interest" description="Disordered" evidence="5">
    <location>
        <begin position="299"/>
        <end position="607"/>
    </location>
</feature>
<evidence type="ECO:0000259" key="6">
    <source>
        <dbReference type="PROSITE" id="PS50600"/>
    </source>
</evidence>
<dbReference type="InterPro" id="IPR003653">
    <property type="entry name" value="Peptidase_C48_C"/>
</dbReference>
<dbReference type="EMBL" id="AZGZ01000030">
    <property type="protein sequence ID" value="KZZ87859.1"/>
    <property type="molecule type" value="Genomic_DNA"/>
</dbReference>
<keyword evidence="2" id="KW-0645">Protease</keyword>
<dbReference type="InterPro" id="IPR044613">
    <property type="entry name" value="Nep1/2-like"/>
</dbReference>
<feature type="compositionally biased region" description="Low complexity" evidence="5">
    <location>
        <begin position="299"/>
        <end position="309"/>
    </location>
</feature>
<feature type="compositionally biased region" description="Basic residues" evidence="5">
    <location>
        <begin position="442"/>
        <end position="453"/>
    </location>
</feature>
<dbReference type="Proteomes" id="UP000242877">
    <property type="component" value="Unassembled WGS sequence"/>
</dbReference>
<dbReference type="GO" id="GO:0006508">
    <property type="term" value="P:proteolysis"/>
    <property type="evidence" value="ECO:0007669"/>
    <property type="project" value="UniProtKB-KW"/>
</dbReference>
<feature type="domain" description="Ubiquitin-like protease family profile" evidence="6">
    <location>
        <begin position="785"/>
        <end position="953"/>
    </location>
</feature>
<organism evidence="7 8">
    <name type="scientific">Ascosphaera apis ARSEF 7405</name>
    <dbReference type="NCBI Taxonomy" id="392613"/>
    <lineage>
        <taxon>Eukaryota</taxon>
        <taxon>Fungi</taxon>
        <taxon>Dikarya</taxon>
        <taxon>Ascomycota</taxon>
        <taxon>Pezizomycotina</taxon>
        <taxon>Eurotiomycetes</taxon>
        <taxon>Eurotiomycetidae</taxon>
        <taxon>Onygenales</taxon>
        <taxon>Ascosphaeraceae</taxon>
        <taxon>Ascosphaera</taxon>
    </lineage>
</organism>
<proteinExistence type="inferred from homology"/>
<keyword evidence="3" id="KW-0378">Hydrolase</keyword>
<feature type="region of interest" description="Disordered" evidence="5">
    <location>
        <begin position="1304"/>
        <end position="1332"/>
    </location>
</feature>
<feature type="compositionally biased region" description="Basic and acidic residues" evidence="5">
    <location>
        <begin position="432"/>
        <end position="441"/>
    </location>
</feature>
<feature type="region of interest" description="Disordered" evidence="5">
    <location>
        <begin position="1088"/>
        <end position="1131"/>
    </location>
</feature>
<keyword evidence="8" id="KW-1185">Reference proteome</keyword>
<feature type="compositionally biased region" description="Polar residues" evidence="5">
    <location>
        <begin position="197"/>
        <end position="207"/>
    </location>
</feature>
<dbReference type="VEuPathDB" id="FungiDB:AAP_05343"/>
<feature type="compositionally biased region" description="Basic residues" evidence="5">
    <location>
        <begin position="416"/>
        <end position="431"/>
    </location>
</feature>
<dbReference type="GO" id="GO:0008234">
    <property type="term" value="F:cysteine-type peptidase activity"/>
    <property type="evidence" value="ECO:0007669"/>
    <property type="project" value="UniProtKB-KW"/>
</dbReference>
<dbReference type="PANTHER" id="PTHR46468:SF1">
    <property type="entry name" value="SENTRIN-SPECIFIC PROTEASE 8"/>
    <property type="match status" value="1"/>
</dbReference>
<feature type="region of interest" description="Disordered" evidence="5">
    <location>
        <begin position="188"/>
        <end position="208"/>
    </location>
</feature>
<evidence type="ECO:0000313" key="7">
    <source>
        <dbReference type="EMBL" id="KZZ87859.1"/>
    </source>
</evidence>
<dbReference type="Pfam" id="PF02902">
    <property type="entry name" value="Peptidase_C48"/>
    <property type="match status" value="1"/>
</dbReference>
<feature type="compositionally biased region" description="Polar residues" evidence="5">
    <location>
        <begin position="1104"/>
        <end position="1130"/>
    </location>
</feature>
<reference evidence="7 8" key="1">
    <citation type="journal article" date="2016" name="Genome Biol. Evol.">
        <title>Divergent and convergent evolution of fungal pathogenicity.</title>
        <authorList>
            <person name="Shang Y."/>
            <person name="Xiao G."/>
            <person name="Zheng P."/>
            <person name="Cen K."/>
            <person name="Zhan S."/>
            <person name="Wang C."/>
        </authorList>
    </citation>
    <scope>NUCLEOTIDE SEQUENCE [LARGE SCALE GENOMIC DNA]</scope>
    <source>
        <strain evidence="7 8">ARSEF 7405</strain>
    </source>
</reference>
<dbReference type="OrthoDB" id="1939479at2759"/>
<comment type="similarity">
    <text evidence="1">Belongs to the peptidase C48 family.</text>
</comment>
<dbReference type="Gene3D" id="3.40.395.10">
    <property type="entry name" value="Adenoviral Proteinase, Chain A"/>
    <property type="match status" value="1"/>
</dbReference>
<evidence type="ECO:0000256" key="5">
    <source>
        <dbReference type="SAM" id="MobiDB-lite"/>
    </source>
</evidence>
<dbReference type="PROSITE" id="PS50600">
    <property type="entry name" value="ULP_PROTEASE"/>
    <property type="match status" value="1"/>
</dbReference>
<feature type="region of interest" description="Disordered" evidence="5">
    <location>
        <begin position="1"/>
        <end position="47"/>
    </location>
</feature>
<gene>
    <name evidence="7" type="ORF">AAP_05343</name>
</gene>
<feature type="compositionally biased region" description="Polar residues" evidence="5">
    <location>
        <begin position="351"/>
        <end position="392"/>
    </location>
</feature>
<dbReference type="SUPFAM" id="SSF54001">
    <property type="entry name" value="Cysteine proteinases"/>
    <property type="match status" value="1"/>
</dbReference>
<dbReference type="PANTHER" id="PTHR46468">
    <property type="entry name" value="SENTRIN-SPECIFIC PROTEASE 8"/>
    <property type="match status" value="1"/>
</dbReference>
<keyword evidence="4" id="KW-0788">Thiol protease</keyword>
<feature type="compositionally biased region" description="Basic and acidic residues" evidence="5">
    <location>
        <begin position="568"/>
        <end position="578"/>
    </location>
</feature>
<protein>
    <submittedName>
        <fullName evidence="7">Peptidase C48, SUMO/Sentrin/Ubl1</fullName>
    </submittedName>
</protein>
<comment type="caution">
    <text evidence="7">The sequence shown here is derived from an EMBL/GenBank/DDBJ whole genome shotgun (WGS) entry which is preliminary data.</text>
</comment>
<feature type="compositionally biased region" description="Basic residues" evidence="5">
    <location>
        <begin position="315"/>
        <end position="324"/>
    </location>
</feature>
<dbReference type="InterPro" id="IPR022190">
    <property type="entry name" value="DUF3716"/>
</dbReference>